<organism evidence="2 3">
    <name type="scientific">Geodia barretti</name>
    <name type="common">Barrett's horny sponge</name>
    <dbReference type="NCBI Taxonomy" id="519541"/>
    <lineage>
        <taxon>Eukaryota</taxon>
        <taxon>Metazoa</taxon>
        <taxon>Porifera</taxon>
        <taxon>Demospongiae</taxon>
        <taxon>Heteroscleromorpha</taxon>
        <taxon>Tetractinellida</taxon>
        <taxon>Astrophorina</taxon>
        <taxon>Geodiidae</taxon>
        <taxon>Geodia</taxon>
    </lineage>
</organism>
<dbReference type="AlphaFoldDB" id="A0AA35STJ2"/>
<feature type="region of interest" description="Disordered" evidence="1">
    <location>
        <begin position="30"/>
        <end position="70"/>
    </location>
</feature>
<feature type="compositionally biased region" description="Polar residues" evidence="1">
    <location>
        <begin position="57"/>
        <end position="70"/>
    </location>
</feature>
<name>A0AA35STJ2_GEOBA</name>
<sequence length="161" mass="17855">MEAIDSSQSEYWTTLTLQIYTTQLWCATNGRNSSPHSPTSTLGSEPTPRTCKETPKTQENNFQHLHSSPTENLSEMLKTACWRRTGRDILLPCLLNQSSQRESCTNTGTVRSAGPLQNSSICGEQNARTQSVSLISAPGVSSRGTRESARDKKVRKDLPRR</sequence>
<comment type="caution">
    <text evidence="2">The sequence shown here is derived from an EMBL/GenBank/DDBJ whole genome shotgun (WGS) entry which is preliminary data.</text>
</comment>
<accession>A0AA35STJ2</accession>
<evidence type="ECO:0000313" key="2">
    <source>
        <dbReference type="EMBL" id="CAI8034461.1"/>
    </source>
</evidence>
<evidence type="ECO:0000313" key="3">
    <source>
        <dbReference type="Proteomes" id="UP001174909"/>
    </source>
</evidence>
<dbReference type="EMBL" id="CASHTH010002732">
    <property type="protein sequence ID" value="CAI8034461.1"/>
    <property type="molecule type" value="Genomic_DNA"/>
</dbReference>
<gene>
    <name evidence="2" type="ORF">GBAR_LOCUS19393</name>
</gene>
<dbReference type="Proteomes" id="UP001174909">
    <property type="component" value="Unassembled WGS sequence"/>
</dbReference>
<evidence type="ECO:0000256" key="1">
    <source>
        <dbReference type="SAM" id="MobiDB-lite"/>
    </source>
</evidence>
<reference evidence="2" key="1">
    <citation type="submission" date="2023-03" db="EMBL/GenBank/DDBJ databases">
        <authorList>
            <person name="Steffen K."/>
            <person name="Cardenas P."/>
        </authorList>
    </citation>
    <scope>NUCLEOTIDE SEQUENCE</scope>
</reference>
<feature type="compositionally biased region" description="Basic and acidic residues" evidence="1">
    <location>
        <begin position="144"/>
        <end position="161"/>
    </location>
</feature>
<proteinExistence type="predicted"/>
<protein>
    <submittedName>
        <fullName evidence="2">Uncharacterized protein</fullName>
    </submittedName>
</protein>
<keyword evidence="3" id="KW-1185">Reference proteome</keyword>
<feature type="compositionally biased region" description="Polar residues" evidence="1">
    <location>
        <begin position="30"/>
        <end position="44"/>
    </location>
</feature>
<feature type="region of interest" description="Disordered" evidence="1">
    <location>
        <begin position="133"/>
        <end position="161"/>
    </location>
</feature>